<evidence type="ECO:0000259" key="3">
    <source>
        <dbReference type="PROSITE" id="PS51737"/>
    </source>
</evidence>
<dbReference type="Pfam" id="PF13408">
    <property type="entry name" value="Zn_ribbon_recom"/>
    <property type="match status" value="1"/>
</dbReference>
<dbReference type="InterPro" id="IPR050639">
    <property type="entry name" value="SSR_resolvase"/>
</dbReference>
<dbReference type="PANTHER" id="PTHR30461:SF23">
    <property type="entry name" value="DNA RECOMBINASE-RELATED"/>
    <property type="match status" value="1"/>
</dbReference>
<dbReference type="Pfam" id="PF07508">
    <property type="entry name" value="Recombinase"/>
    <property type="match status" value="1"/>
</dbReference>
<feature type="domain" description="Resolvase/invertase-type recombinase catalytic" evidence="2">
    <location>
        <begin position="2"/>
        <end position="150"/>
    </location>
</feature>
<dbReference type="InterPro" id="IPR006119">
    <property type="entry name" value="Resolv_N"/>
</dbReference>
<feature type="domain" description="Recombinase" evidence="3">
    <location>
        <begin position="154"/>
        <end position="259"/>
    </location>
</feature>
<dbReference type="Gene3D" id="3.90.1750.20">
    <property type="entry name" value="Putative Large Serine Recombinase, Chain B, Domain 2"/>
    <property type="match status" value="1"/>
</dbReference>
<dbReference type="GO" id="GO:0000150">
    <property type="term" value="F:DNA strand exchange activity"/>
    <property type="evidence" value="ECO:0007669"/>
    <property type="project" value="InterPro"/>
</dbReference>
<dbReference type="PATRIC" id="fig|718252.3.peg.950"/>
<keyword evidence="5" id="KW-1185">Reference proteome</keyword>
<dbReference type="BioCyc" id="FPRA718252:G1375-2370-MONOMER"/>
<dbReference type="PROSITE" id="PS51737">
    <property type="entry name" value="RECOMBINASE_DNA_BIND"/>
    <property type="match status" value="1"/>
</dbReference>
<dbReference type="InterPro" id="IPR011109">
    <property type="entry name" value="DNA_bind_recombinase_dom"/>
</dbReference>
<dbReference type="PROSITE" id="PS51736">
    <property type="entry name" value="RECOMBINASES_3"/>
    <property type="match status" value="1"/>
</dbReference>
<reference evidence="4 5" key="1">
    <citation type="submission" date="2010-03" db="EMBL/GenBank/DDBJ databases">
        <title>The genome sequence of Faecalibacterium prausnitzii L2/6.</title>
        <authorList>
            <consortium name="metaHIT consortium -- http://www.metahit.eu/"/>
            <person name="Pajon A."/>
            <person name="Turner K."/>
            <person name="Parkhill J."/>
            <person name="Duncan S."/>
            <person name="Flint H."/>
        </authorList>
    </citation>
    <scope>NUCLEOTIDE SEQUENCE [LARGE SCALE GENOMIC DNA]</scope>
    <source>
        <strain evidence="5">L2-6</strain>
    </source>
</reference>
<dbReference type="Gene3D" id="3.40.50.1390">
    <property type="entry name" value="Resolvase, N-terminal catalytic domain"/>
    <property type="match status" value="1"/>
</dbReference>
<dbReference type="HOGENOM" id="CLU_010686_18_11_9"/>
<dbReference type="SUPFAM" id="SSF53041">
    <property type="entry name" value="Resolvase-like"/>
    <property type="match status" value="1"/>
</dbReference>
<dbReference type="AlphaFoldDB" id="D4K1A0"/>
<organism evidence="4 5">
    <name type="scientific">Faecalibacterium prausnitzii L2-6</name>
    <dbReference type="NCBI Taxonomy" id="718252"/>
    <lineage>
        <taxon>Bacteria</taxon>
        <taxon>Bacillati</taxon>
        <taxon>Bacillota</taxon>
        <taxon>Clostridia</taxon>
        <taxon>Eubacteriales</taxon>
        <taxon>Oscillospiraceae</taxon>
        <taxon>Faecalibacterium</taxon>
    </lineage>
</organism>
<dbReference type="InterPro" id="IPR036162">
    <property type="entry name" value="Resolvase-like_N_sf"/>
</dbReference>
<dbReference type="STRING" id="718252.FP2_27630"/>
<accession>D4K1A0</accession>
<evidence type="ECO:0000313" key="5">
    <source>
        <dbReference type="Proteomes" id="UP000008804"/>
    </source>
</evidence>
<dbReference type="CDD" id="cd00338">
    <property type="entry name" value="Ser_Recombinase"/>
    <property type="match status" value="1"/>
</dbReference>
<dbReference type="Proteomes" id="UP000008804">
    <property type="component" value="Chromosome"/>
</dbReference>
<dbReference type="KEGG" id="fpr:FP2_27630"/>
<evidence type="ECO:0000259" key="2">
    <source>
        <dbReference type="PROSITE" id="PS51736"/>
    </source>
</evidence>
<evidence type="ECO:0000313" key="4">
    <source>
        <dbReference type="EMBL" id="CBL00049.1"/>
    </source>
</evidence>
<reference evidence="4 5" key="2">
    <citation type="submission" date="2010-03" db="EMBL/GenBank/DDBJ databases">
        <authorList>
            <person name="Pajon A."/>
        </authorList>
    </citation>
    <scope>NUCLEOTIDE SEQUENCE [LARGE SCALE GENOMIC DNA]</scope>
    <source>
        <strain evidence="5">L2-6</strain>
    </source>
</reference>
<feature type="coiled-coil region" evidence="1">
    <location>
        <begin position="384"/>
        <end position="418"/>
    </location>
</feature>
<gene>
    <name evidence="4" type="ORF">FP2_27630</name>
</gene>
<name>D4K1A0_9FIRM</name>
<dbReference type="PANTHER" id="PTHR30461">
    <property type="entry name" value="DNA-INVERTASE FROM LAMBDOID PROPHAGE"/>
    <property type="match status" value="1"/>
</dbReference>
<sequence length="735" mass="82469">MTAVIYARYSSDNQREESIEGQIRECTAYAEKNGITIVKHYIDRAVSAKTDNRPEFQQMIKDSDKKLFDIVLVWKLDRFARNRYDSARYKTQLKKNGVKLMSATEIISEGPEGIILESVLEGYAEYYSADLAEKVVRGQTENILKGRCNGGRGTFGYTLDSERKFHIDPLASPFVLESFTKYRDGLTMKEIRDWLNENGIKNPVGGEFTYNSVEHMLKNRRYIGELKFRDVVVPDAIPPIVPLELFDDVQEKIAKNKKAPARRKAEDDYLLTTKLHCGCCGALMFGESGTSRTGEVHRYYKCATAKKKKGCKKKTVRKQWLEDLVVNQTMQLVRDDAAMESIIAKVMELQDRENTNLPLYEKQLRDAESGIQNMLNAIQAGILTSSTKERLEQLEETKRELKARIAEEKLAKPKIKEEFIRFWLMRFRKLDMSLKDQRQALVDTFINSIYLYDDKVLITFNYKEGTQTITFEEAAQAASKENGSDLDCFTAPENAVKSKDFMAFLFCKPWLHGFCTVFARSVFSMSDDVGRCIALQSVPFFASGEQGQTQLCLHFRVGILQQFQKSRHGDGGFACGGYSLRAGGVGLGIEAAFKLLAQLHTGGLLDMGVGVHQHICTGVSCGPLHRLDVTAGDHQLIGGTGMPQTVKDDAGKLRVRILPFQELFADEHRLHRKQKGIVQKLVDFMEGSAGEGALLLLGREVSPLAAHILSAGGLAQGVVQGFDVVGPQLLFSFCL</sequence>
<protein>
    <submittedName>
        <fullName evidence="4">Site-specific recombinases, DNA invertase Pin homologs</fullName>
    </submittedName>
</protein>
<dbReference type="Pfam" id="PF00239">
    <property type="entry name" value="Resolvase"/>
    <property type="match status" value="1"/>
</dbReference>
<dbReference type="InterPro" id="IPR025827">
    <property type="entry name" value="Zn_ribbon_recom_dom"/>
</dbReference>
<dbReference type="EMBL" id="FP929045">
    <property type="protein sequence ID" value="CBL00049.1"/>
    <property type="molecule type" value="Genomic_DNA"/>
</dbReference>
<proteinExistence type="predicted"/>
<keyword evidence="1" id="KW-0175">Coiled coil</keyword>
<dbReference type="GO" id="GO:0003677">
    <property type="term" value="F:DNA binding"/>
    <property type="evidence" value="ECO:0007669"/>
    <property type="project" value="InterPro"/>
</dbReference>
<evidence type="ECO:0000256" key="1">
    <source>
        <dbReference type="SAM" id="Coils"/>
    </source>
</evidence>
<dbReference type="InterPro" id="IPR038109">
    <property type="entry name" value="DNA_bind_recomb_sf"/>
</dbReference>
<dbReference type="eggNOG" id="COG1961">
    <property type="taxonomic scope" value="Bacteria"/>
</dbReference>
<dbReference type="SMART" id="SM00857">
    <property type="entry name" value="Resolvase"/>
    <property type="match status" value="1"/>
</dbReference>